<name>A0A1S1LMX5_MYCCH</name>
<reference evidence="3 4" key="1">
    <citation type="submission" date="2016-10" db="EMBL/GenBank/DDBJ databases">
        <title>Evaluation of Human, Veterinary and Environmental Mycobacterium chelonae Isolates by Core Genome Phylogenomic Analysis, Targeted Gene Comparison, and Anti-microbial Susceptibility Patterns: A Tale of Mistaken Identities.</title>
        <authorList>
            <person name="Fogelson S.B."/>
            <person name="Camus A.C."/>
            <person name="Lorenz W."/>
            <person name="Vasireddy R."/>
            <person name="Vasireddy S."/>
            <person name="Smith T."/>
            <person name="Brown-Elliott B.A."/>
            <person name="Wallace R.J.Jr."/>
            <person name="Hasan N.A."/>
            <person name="Reischl U."/>
            <person name="Sanchez S."/>
        </authorList>
    </citation>
    <scope>NUCLEOTIDE SEQUENCE [LARGE SCALE GENOMIC DNA]</scope>
    <source>
        <strain evidence="3 4">15515</strain>
    </source>
</reference>
<proteinExistence type="predicted"/>
<evidence type="ECO:0000259" key="1">
    <source>
        <dbReference type="Pfam" id="PF03033"/>
    </source>
</evidence>
<dbReference type="PANTHER" id="PTHR48050">
    <property type="entry name" value="STEROL 3-BETA-GLUCOSYLTRANSFERASE"/>
    <property type="match status" value="1"/>
</dbReference>
<sequence length="410" mass="43248">MARILIAAIGSHGDVAPLTGVGVRLRQAGHQVTIAAFDRFSSLITASGLHFRGVAEPDTPAHDADVNVTKGLAEFLAPRGMRSLGAAIISAVQDVTTDILLLSPFSELAGHPLAEAKGIPSMGIRLQPCSATSQFPPATLGAWSAGGAGNRLASHAGAWLVDRLYGGVVAGFRRELDLPKVSASKSRKNRTESKWTVLHGFSTYVVPRPLDWRPGLEVAGYWWPETDPQWRPAPELTDFLAAGDQPVYFGFGSTMTSAADAARLSELVRGAVHLAGVRGIVQTGWAGINADDDDILSVDELPHSWLFPRMAAVVHHCGAGTTAAGLRAGVPTVAVPGLGDQPFWAARLRNLGLSTDTIPQRASTTERLSEAIRAATTDQELKDRGRRAANVVGAEDGAAYTVAAIDRLLG</sequence>
<dbReference type="SUPFAM" id="SSF53756">
    <property type="entry name" value="UDP-Glycosyltransferase/glycogen phosphorylase"/>
    <property type="match status" value="1"/>
</dbReference>
<dbReference type="Gene3D" id="3.40.50.2000">
    <property type="entry name" value="Glycogen Phosphorylase B"/>
    <property type="match status" value="2"/>
</dbReference>
<evidence type="ECO:0000313" key="4">
    <source>
        <dbReference type="Proteomes" id="UP000180043"/>
    </source>
</evidence>
<dbReference type="EMBL" id="MLIQ01000013">
    <property type="protein sequence ID" value="OHU58217.1"/>
    <property type="molecule type" value="Genomic_DNA"/>
</dbReference>
<evidence type="ECO:0000259" key="2">
    <source>
        <dbReference type="Pfam" id="PF06722"/>
    </source>
</evidence>
<dbReference type="GO" id="GO:0033072">
    <property type="term" value="P:vancomycin biosynthetic process"/>
    <property type="evidence" value="ECO:0007669"/>
    <property type="project" value="UniProtKB-ARBA"/>
</dbReference>
<dbReference type="GO" id="GO:0008194">
    <property type="term" value="F:UDP-glycosyltransferase activity"/>
    <property type="evidence" value="ECO:0007669"/>
    <property type="project" value="InterPro"/>
</dbReference>
<dbReference type="GO" id="GO:0005975">
    <property type="term" value="P:carbohydrate metabolic process"/>
    <property type="evidence" value="ECO:0007669"/>
    <property type="project" value="InterPro"/>
</dbReference>
<dbReference type="Pfam" id="PF06722">
    <property type="entry name" value="EryCIII-like_C"/>
    <property type="match status" value="1"/>
</dbReference>
<keyword evidence="3" id="KW-0808">Transferase</keyword>
<organism evidence="3 4">
    <name type="scientific">Mycobacteroides chelonae</name>
    <name type="common">Mycobacterium chelonae</name>
    <dbReference type="NCBI Taxonomy" id="1774"/>
    <lineage>
        <taxon>Bacteria</taxon>
        <taxon>Bacillati</taxon>
        <taxon>Actinomycetota</taxon>
        <taxon>Actinomycetes</taxon>
        <taxon>Mycobacteriales</taxon>
        <taxon>Mycobacteriaceae</taxon>
        <taxon>Mycobacteroides</taxon>
    </lineage>
</organism>
<dbReference type="InterPro" id="IPR050426">
    <property type="entry name" value="Glycosyltransferase_28"/>
</dbReference>
<dbReference type="CDD" id="cd03784">
    <property type="entry name" value="GT1_Gtf-like"/>
    <property type="match status" value="1"/>
</dbReference>
<dbReference type="InterPro" id="IPR002213">
    <property type="entry name" value="UDP_glucos_trans"/>
</dbReference>
<dbReference type="PANTHER" id="PTHR48050:SF13">
    <property type="entry name" value="STEROL 3-BETA-GLUCOSYLTRANSFERASE UGT80A2"/>
    <property type="match status" value="1"/>
</dbReference>
<dbReference type="RefSeq" id="WP_057967577.1">
    <property type="nucleotide sequence ID" value="NZ_MLII01000030.1"/>
</dbReference>
<feature type="domain" description="Glycosyltransferase family 28 N-terminal" evidence="1">
    <location>
        <begin position="4"/>
        <end position="57"/>
    </location>
</feature>
<dbReference type="InterPro" id="IPR010610">
    <property type="entry name" value="EryCIII-like_C"/>
</dbReference>
<dbReference type="GO" id="GO:0016758">
    <property type="term" value="F:hexosyltransferase activity"/>
    <property type="evidence" value="ECO:0007669"/>
    <property type="project" value="InterPro"/>
</dbReference>
<accession>A0A1S1LMX5</accession>
<dbReference type="InterPro" id="IPR004276">
    <property type="entry name" value="GlycoTrans_28_N"/>
</dbReference>
<protein>
    <submittedName>
        <fullName evidence="3">Sterol 3-beta-glucosyltransferase</fullName>
    </submittedName>
</protein>
<dbReference type="Proteomes" id="UP000180043">
    <property type="component" value="Unassembled WGS sequence"/>
</dbReference>
<dbReference type="AlphaFoldDB" id="A0A1S1LMX5"/>
<gene>
    <name evidence="3" type="ORF">BKG82_11510</name>
</gene>
<evidence type="ECO:0000313" key="3">
    <source>
        <dbReference type="EMBL" id="OHU58217.1"/>
    </source>
</evidence>
<comment type="caution">
    <text evidence="3">The sequence shown here is derived from an EMBL/GenBank/DDBJ whole genome shotgun (WGS) entry which is preliminary data.</text>
</comment>
<dbReference type="FunFam" id="3.40.50.2000:FF:000009">
    <property type="entry name" value="Sterol 3-beta-glucosyltransferase UGT80A2"/>
    <property type="match status" value="1"/>
</dbReference>
<dbReference type="Pfam" id="PF03033">
    <property type="entry name" value="Glyco_transf_28"/>
    <property type="match status" value="1"/>
</dbReference>
<feature type="domain" description="Erythromycin biosynthesis protein CIII-like C-terminal" evidence="2">
    <location>
        <begin position="293"/>
        <end position="390"/>
    </location>
</feature>